<accession>A0A0A9GJQ9</accession>
<reference evidence="1" key="2">
    <citation type="journal article" date="2015" name="Data Brief">
        <title>Shoot transcriptome of the giant reed, Arundo donax.</title>
        <authorList>
            <person name="Barrero R.A."/>
            <person name="Guerrero F.D."/>
            <person name="Moolhuijzen P."/>
            <person name="Goolsby J.A."/>
            <person name="Tidwell J."/>
            <person name="Bellgard S.E."/>
            <person name="Bellgard M.I."/>
        </authorList>
    </citation>
    <scope>NUCLEOTIDE SEQUENCE</scope>
    <source>
        <tissue evidence="1">Shoot tissue taken approximately 20 cm above the soil surface</tissue>
    </source>
</reference>
<organism evidence="1">
    <name type="scientific">Arundo donax</name>
    <name type="common">Giant reed</name>
    <name type="synonym">Donax arundinaceus</name>
    <dbReference type="NCBI Taxonomy" id="35708"/>
    <lineage>
        <taxon>Eukaryota</taxon>
        <taxon>Viridiplantae</taxon>
        <taxon>Streptophyta</taxon>
        <taxon>Embryophyta</taxon>
        <taxon>Tracheophyta</taxon>
        <taxon>Spermatophyta</taxon>
        <taxon>Magnoliopsida</taxon>
        <taxon>Liliopsida</taxon>
        <taxon>Poales</taxon>
        <taxon>Poaceae</taxon>
        <taxon>PACMAD clade</taxon>
        <taxon>Arundinoideae</taxon>
        <taxon>Arundineae</taxon>
        <taxon>Arundo</taxon>
    </lineage>
</organism>
<sequence length="75" mass="8905">MQFSFCLETAIRKMVTINIKNQRIESSPYVILIIYSFHYPSQQFTTLPMQRTGRGSLKDCNTFSYHTKTRWHQQG</sequence>
<protein>
    <submittedName>
        <fullName evidence="1">Uncharacterized protein</fullName>
    </submittedName>
</protein>
<name>A0A0A9GJQ9_ARUDO</name>
<evidence type="ECO:0000313" key="1">
    <source>
        <dbReference type="EMBL" id="JAE23614.1"/>
    </source>
</evidence>
<proteinExistence type="predicted"/>
<dbReference type="EMBL" id="GBRH01174282">
    <property type="protein sequence ID" value="JAE23614.1"/>
    <property type="molecule type" value="Transcribed_RNA"/>
</dbReference>
<dbReference type="AlphaFoldDB" id="A0A0A9GJQ9"/>
<reference evidence="1" key="1">
    <citation type="submission" date="2014-09" db="EMBL/GenBank/DDBJ databases">
        <authorList>
            <person name="Magalhaes I.L.F."/>
            <person name="Oliveira U."/>
            <person name="Santos F.R."/>
            <person name="Vidigal T.H.D.A."/>
            <person name="Brescovit A.D."/>
            <person name="Santos A.J."/>
        </authorList>
    </citation>
    <scope>NUCLEOTIDE SEQUENCE</scope>
    <source>
        <tissue evidence="1">Shoot tissue taken approximately 20 cm above the soil surface</tissue>
    </source>
</reference>